<dbReference type="InterPro" id="IPR011330">
    <property type="entry name" value="Glyco_hydro/deAcase_b/a-brl"/>
</dbReference>
<reference evidence="2" key="1">
    <citation type="journal article" date="2019" name="Int. J. Syst. Evol. Microbiol.">
        <title>The Global Catalogue of Microorganisms (GCM) 10K type strain sequencing project: providing services to taxonomists for standard genome sequencing and annotation.</title>
        <authorList>
            <consortium name="The Broad Institute Genomics Platform"/>
            <consortium name="The Broad Institute Genome Sequencing Center for Infectious Disease"/>
            <person name="Wu L."/>
            <person name="Ma J."/>
        </authorList>
    </citation>
    <scope>NUCLEOTIDE SEQUENCE [LARGE SCALE GENOMIC DNA]</scope>
    <source>
        <strain evidence="2">JCM 14283</strain>
    </source>
</reference>
<comment type="caution">
    <text evidence="1">The sequence shown here is derived from an EMBL/GenBank/DDBJ whole genome shotgun (WGS) entry which is preliminary data.</text>
</comment>
<dbReference type="PANTHER" id="PTHR30292:SF0">
    <property type="entry name" value="5-OXOPROLINASE SUBUNIT A"/>
    <property type="match status" value="1"/>
</dbReference>
<accession>A0ABP5G2W9</accession>
<keyword evidence="2" id="KW-1185">Reference proteome</keyword>
<sequence>MDVPGVDGPFVDEAVAVPGTRRTVDPNSDLVDGLLVSRREPGEVLHDPEIIAARCVQIATESTVETVDGTTTTVEARSICVHGDTDGAVGIAQAVRRALECAGGELRPFTGGPA</sequence>
<gene>
    <name evidence="1" type="ORF">GCM10009740_32270</name>
</gene>
<protein>
    <recommendedName>
        <fullName evidence="3">LamB/YcsF family protein</fullName>
    </recommendedName>
</protein>
<dbReference type="InterPro" id="IPR005501">
    <property type="entry name" value="LamB/YcsF/PxpA-like"/>
</dbReference>
<evidence type="ECO:0008006" key="3">
    <source>
        <dbReference type="Google" id="ProtNLM"/>
    </source>
</evidence>
<evidence type="ECO:0000313" key="1">
    <source>
        <dbReference type="EMBL" id="GAA2037819.1"/>
    </source>
</evidence>
<name>A0ABP5G2W9_9MICO</name>
<dbReference type="Proteomes" id="UP001501285">
    <property type="component" value="Unassembled WGS sequence"/>
</dbReference>
<dbReference type="Pfam" id="PF03746">
    <property type="entry name" value="LamB_YcsF"/>
    <property type="match status" value="1"/>
</dbReference>
<proteinExistence type="predicted"/>
<dbReference type="EMBL" id="BAAANB010000021">
    <property type="protein sequence ID" value="GAA2037819.1"/>
    <property type="molecule type" value="Genomic_DNA"/>
</dbReference>
<dbReference type="Gene3D" id="3.20.20.370">
    <property type="entry name" value="Glycoside hydrolase/deacetylase"/>
    <property type="match status" value="1"/>
</dbReference>
<evidence type="ECO:0000313" key="2">
    <source>
        <dbReference type="Proteomes" id="UP001501285"/>
    </source>
</evidence>
<dbReference type="SUPFAM" id="SSF88713">
    <property type="entry name" value="Glycoside hydrolase/deacetylase"/>
    <property type="match status" value="1"/>
</dbReference>
<dbReference type="PANTHER" id="PTHR30292">
    <property type="entry name" value="UNCHARACTERIZED PROTEIN YBGL-RELATED"/>
    <property type="match status" value="1"/>
</dbReference>
<organism evidence="1 2">
    <name type="scientific">Terrabacter terrae</name>
    <dbReference type="NCBI Taxonomy" id="318434"/>
    <lineage>
        <taxon>Bacteria</taxon>
        <taxon>Bacillati</taxon>
        <taxon>Actinomycetota</taxon>
        <taxon>Actinomycetes</taxon>
        <taxon>Micrococcales</taxon>
        <taxon>Intrasporangiaceae</taxon>
        <taxon>Terrabacter</taxon>
    </lineage>
</organism>